<accession>A0A1G7I2P9</accession>
<sequence length="102" mass="11083">MTANQPIETASAAPSGIADLGELTTGGESNNGQFRHQTEDLLRTQNRRLASLSSYAIAMHTQQVEQARLFLKQAADAWKKQDMEGARTLGTKAKVILDEILG</sequence>
<feature type="compositionally biased region" description="Polar residues" evidence="1">
    <location>
        <begin position="26"/>
        <end position="35"/>
    </location>
</feature>
<proteinExistence type="predicted"/>
<gene>
    <name evidence="2" type="ORF">SAMN05444167_1292</name>
</gene>
<evidence type="ECO:0000313" key="3">
    <source>
        <dbReference type="Proteomes" id="UP000182427"/>
    </source>
</evidence>
<organism evidence="2 3">
    <name type="scientific">Terriglobus roseus</name>
    <dbReference type="NCBI Taxonomy" id="392734"/>
    <lineage>
        <taxon>Bacteria</taxon>
        <taxon>Pseudomonadati</taxon>
        <taxon>Acidobacteriota</taxon>
        <taxon>Terriglobia</taxon>
        <taxon>Terriglobales</taxon>
        <taxon>Acidobacteriaceae</taxon>
        <taxon>Terriglobus</taxon>
    </lineage>
</organism>
<evidence type="ECO:0000256" key="1">
    <source>
        <dbReference type="SAM" id="MobiDB-lite"/>
    </source>
</evidence>
<evidence type="ECO:0000313" key="2">
    <source>
        <dbReference type="EMBL" id="SDF06659.1"/>
    </source>
</evidence>
<protein>
    <submittedName>
        <fullName evidence="2">Uncharacterized protein</fullName>
    </submittedName>
</protein>
<keyword evidence="3" id="KW-1185">Reference proteome</keyword>
<dbReference type="AlphaFoldDB" id="A0A1G7I2P9"/>
<dbReference type="RefSeq" id="WP_083344418.1">
    <property type="nucleotide sequence ID" value="NZ_LT629690.1"/>
</dbReference>
<feature type="region of interest" description="Disordered" evidence="1">
    <location>
        <begin position="1"/>
        <end position="37"/>
    </location>
</feature>
<dbReference type="Proteomes" id="UP000182427">
    <property type="component" value="Chromosome I"/>
</dbReference>
<name>A0A1G7I2P9_9BACT</name>
<dbReference type="OrthoDB" id="122408at2"/>
<dbReference type="EMBL" id="LT629690">
    <property type="protein sequence ID" value="SDF06659.1"/>
    <property type="molecule type" value="Genomic_DNA"/>
</dbReference>
<reference evidence="2 3" key="1">
    <citation type="submission" date="2016-10" db="EMBL/GenBank/DDBJ databases">
        <authorList>
            <person name="de Groot N.N."/>
        </authorList>
    </citation>
    <scope>NUCLEOTIDE SEQUENCE [LARGE SCALE GENOMIC DNA]</scope>
    <source>
        <strain evidence="2 3">GAS232</strain>
    </source>
</reference>